<evidence type="ECO:0000313" key="10">
    <source>
        <dbReference type="Proteomes" id="UP000308430"/>
    </source>
</evidence>
<keyword evidence="4 7" id="KW-0812">Transmembrane</keyword>
<dbReference type="PANTHER" id="PTHR30353">
    <property type="entry name" value="INNER MEMBRANE PROTEIN DEDA-RELATED"/>
    <property type="match status" value="1"/>
</dbReference>
<feature type="domain" description="VTT" evidence="8">
    <location>
        <begin position="49"/>
        <end position="173"/>
    </location>
</feature>
<evidence type="ECO:0000256" key="1">
    <source>
        <dbReference type="ARBA" id="ARBA00004651"/>
    </source>
</evidence>
<dbReference type="InterPro" id="IPR032816">
    <property type="entry name" value="VTT_dom"/>
</dbReference>
<accession>A0A4S4AT81</accession>
<reference evidence="9 10" key="1">
    <citation type="submission" date="2019-04" db="EMBL/GenBank/DDBJ databases">
        <title>Azoarcus nasutitermitis sp. nov. isolated from termite nest.</title>
        <authorList>
            <person name="Lin S.-Y."/>
            <person name="Hameed A."/>
            <person name="Hsu Y.-H."/>
            <person name="Young C.-C."/>
        </authorList>
    </citation>
    <scope>NUCLEOTIDE SEQUENCE [LARGE SCALE GENOMIC DNA]</scope>
    <source>
        <strain evidence="9 10">CC-YHH838</strain>
    </source>
</reference>
<feature type="transmembrane region" description="Helical" evidence="7">
    <location>
        <begin position="28"/>
        <end position="49"/>
    </location>
</feature>
<evidence type="ECO:0000259" key="8">
    <source>
        <dbReference type="Pfam" id="PF09335"/>
    </source>
</evidence>
<sequence length="216" mass="24065">MEIITFFIDLLFHLDQHLAELLAQYGPWLYAILFLIVFCETGLVVTPFLPGDSLLFMAGALAAGGGLDPAVLIGLLFVAAVLGDTVNYTIGKYFGRRIEHWNSRLINRRALERTQAFYARHGGKTIVIARFVPIIRTFAPFVAGMSRMEYRRFVFFNVFGAALWVAPLTMLGYWFGNLPVVKNNLSAVVIGIVLLSVTPIVVAWWRERGGRAEGPA</sequence>
<evidence type="ECO:0000256" key="7">
    <source>
        <dbReference type="RuleBase" id="RU367016"/>
    </source>
</evidence>
<feature type="transmembrane region" description="Helical" evidence="7">
    <location>
        <begin position="69"/>
        <end position="90"/>
    </location>
</feature>
<protein>
    <submittedName>
        <fullName evidence="9">DedA family protein</fullName>
    </submittedName>
</protein>
<evidence type="ECO:0000256" key="6">
    <source>
        <dbReference type="ARBA" id="ARBA00023136"/>
    </source>
</evidence>
<dbReference type="InterPro" id="IPR058127">
    <property type="entry name" value="DedA"/>
</dbReference>
<evidence type="ECO:0000313" key="9">
    <source>
        <dbReference type="EMBL" id="THF62980.1"/>
    </source>
</evidence>
<keyword evidence="6 7" id="KW-0472">Membrane</keyword>
<name>A0A4S4AT81_9RHOO</name>
<keyword evidence="3 7" id="KW-1003">Cell membrane</keyword>
<comment type="caution">
    <text evidence="9">The sequence shown here is derived from an EMBL/GenBank/DDBJ whole genome shotgun (WGS) entry which is preliminary data.</text>
</comment>
<dbReference type="EMBL" id="SSOC01000006">
    <property type="protein sequence ID" value="THF62980.1"/>
    <property type="molecule type" value="Genomic_DNA"/>
</dbReference>
<dbReference type="InterPro" id="IPR032818">
    <property type="entry name" value="DedA-like"/>
</dbReference>
<dbReference type="RefSeq" id="WP_136349460.1">
    <property type="nucleotide sequence ID" value="NZ_SSOC01000006.1"/>
</dbReference>
<dbReference type="PANTHER" id="PTHR30353:SF0">
    <property type="entry name" value="TRANSMEMBRANE PROTEIN"/>
    <property type="match status" value="1"/>
</dbReference>
<evidence type="ECO:0000256" key="5">
    <source>
        <dbReference type="ARBA" id="ARBA00022989"/>
    </source>
</evidence>
<dbReference type="GO" id="GO:0005886">
    <property type="term" value="C:plasma membrane"/>
    <property type="evidence" value="ECO:0007669"/>
    <property type="project" value="UniProtKB-SubCell"/>
</dbReference>
<dbReference type="Proteomes" id="UP000308430">
    <property type="component" value="Unassembled WGS sequence"/>
</dbReference>
<feature type="transmembrane region" description="Helical" evidence="7">
    <location>
        <begin position="153"/>
        <end position="175"/>
    </location>
</feature>
<evidence type="ECO:0000256" key="3">
    <source>
        <dbReference type="ARBA" id="ARBA00022475"/>
    </source>
</evidence>
<comment type="subcellular location">
    <subcellularLocation>
        <location evidence="1 7">Cell membrane</location>
        <topology evidence="1 7">Multi-pass membrane protein</topology>
    </subcellularLocation>
</comment>
<keyword evidence="10" id="KW-1185">Reference proteome</keyword>
<comment type="similarity">
    <text evidence="2 7">Belongs to the DedA family.</text>
</comment>
<dbReference type="Pfam" id="PF09335">
    <property type="entry name" value="VTT_dom"/>
    <property type="match status" value="1"/>
</dbReference>
<organism evidence="9 10">
    <name type="scientific">Pseudothauera nasutitermitis</name>
    <dbReference type="NCBI Taxonomy" id="2565930"/>
    <lineage>
        <taxon>Bacteria</taxon>
        <taxon>Pseudomonadati</taxon>
        <taxon>Pseudomonadota</taxon>
        <taxon>Betaproteobacteria</taxon>
        <taxon>Rhodocyclales</taxon>
        <taxon>Zoogloeaceae</taxon>
        <taxon>Pseudothauera</taxon>
    </lineage>
</organism>
<keyword evidence="5 7" id="KW-1133">Transmembrane helix</keyword>
<evidence type="ECO:0000256" key="2">
    <source>
        <dbReference type="ARBA" id="ARBA00010792"/>
    </source>
</evidence>
<gene>
    <name evidence="9" type="ORF">E6C76_17105</name>
</gene>
<dbReference type="NCBIfam" id="NF008102">
    <property type="entry name" value="PRK10847.1"/>
    <property type="match status" value="1"/>
</dbReference>
<proteinExistence type="inferred from homology"/>
<feature type="transmembrane region" description="Helical" evidence="7">
    <location>
        <begin position="187"/>
        <end position="205"/>
    </location>
</feature>
<dbReference type="AlphaFoldDB" id="A0A4S4AT81"/>
<evidence type="ECO:0000256" key="4">
    <source>
        <dbReference type="ARBA" id="ARBA00022692"/>
    </source>
</evidence>
<dbReference type="OrthoDB" id="9813426at2"/>